<dbReference type="Proteomes" id="UP000192330">
    <property type="component" value="Unassembled WGS sequence"/>
</dbReference>
<gene>
    <name evidence="1" type="ORF">SAMN06295998_107111</name>
</gene>
<dbReference type="AlphaFoldDB" id="A0A1W2CCZ6"/>
<dbReference type="STRING" id="1387277.SAMN06295998_107111"/>
<name>A0A1W2CCZ6_9RHOB</name>
<keyword evidence="2" id="KW-1185">Reference proteome</keyword>
<protein>
    <submittedName>
        <fullName evidence="1">Uncharacterized protein</fullName>
    </submittedName>
</protein>
<proteinExistence type="predicted"/>
<reference evidence="1 2" key="1">
    <citation type="submission" date="2017-04" db="EMBL/GenBank/DDBJ databases">
        <authorList>
            <person name="Afonso C.L."/>
            <person name="Miller P.J."/>
            <person name="Scott M.A."/>
            <person name="Spackman E."/>
            <person name="Goraichik I."/>
            <person name="Dimitrov K.M."/>
            <person name="Suarez D.L."/>
            <person name="Swayne D.E."/>
        </authorList>
    </citation>
    <scope>NUCLEOTIDE SEQUENCE [LARGE SCALE GENOMIC DNA]</scope>
    <source>
        <strain evidence="1 2">CGMCC 1.12644</strain>
    </source>
</reference>
<dbReference type="RefSeq" id="WP_179141474.1">
    <property type="nucleotide sequence ID" value="NZ_FWYD01000007.1"/>
</dbReference>
<accession>A0A1W2CCZ6</accession>
<evidence type="ECO:0000313" key="1">
    <source>
        <dbReference type="EMBL" id="SMC83135.1"/>
    </source>
</evidence>
<organism evidence="1 2">
    <name type="scientific">Primorskyibacter flagellatus</name>
    <dbReference type="NCBI Taxonomy" id="1387277"/>
    <lineage>
        <taxon>Bacteria</taxon>
        <taxon>Pseudomonadati</taxon>
        <taxon>Pseudomonadota</taxon>
        <taxon>Alphaproteobacteria</taxon>
        <taxon>Rhodobacterales</taxon>
        <taxon>Roseobacteraceae</taxon>
        <taxon>Primorskyibacter</taxon>
    </lineage>
</organism>
<evidence type="ECO:0000313" key="2">
    <source>
        <dbReference type="Proteomes" id="UP000192330"/>
    </source>
</evidence>
<sequence>MTRSAQKWLAIGASLTAVTLFIGANAHLLTVALRSQPECREAAGMMPAKRAC</sequence>
<dbReference type="EMBL" id="FWYD01000007">
    <property type="protein sequence ID" value="SMC83135.1"/>
    <property type="molecule type" value="Genomic_DNA"/>
</dbReference>